<comment type="caution">
    <text evidence="1">The sequence shown here is derived from an EMBL/GenBank/DDBJ whole genome shotgun (WGS) entry which is preliminary data.</text>
</comment>
<dbReference type="OrthoDB" id="9976773at2"/>
<dbReference type="Proteomes" id="UP000439113">
    <property type="component" value="Unassembled WGS sequence"/>
</dbReference>
<organism evidence="1 2">
    <name type="scientific">Rhodoblastus acidophilus</name>
    <name type="common">Rhodopseudomonas acidophila</name>
    <dbReference type="NCBI Taxonomy" id="1074"/>
    <lineage>
        <taxon>Bacteria</taxon>
        <taxon>Pseudomonadati</taxon>
        <taxon>Pseudomonadota</taxon>
        <taxon>Alphaproteobacteria</taxon>
        <taxon>Hyphomicrobiales</taxon>
        <taxon>Rhodoblastaceae</taxon>
        <taxon>Rhodoblastus</taxon>
    </lineage>
</organism>
<reference evidence="1 2" key="1">
    <citation type="submission" date="2019-11" db="EMBL/GenBank/DDBJ databases">
        <title>Whole-genome sequence of a Rhodoblastus acidophilus DSM 142.</title>
        <authorList>
            <person name="Kyndt J.A."/>
            <person name="Meyer T.E."/>
        </authorList>
    </citation>
    <scope>NUCLEOTIDE SEQUENCE [LARGE SCALE GENOMIC DNA]</scope>
    <source>
        <strain evidence="1 2">DSM 142</strain>
    </source>
</reference>
<proteinExistence type="predicted"/>
<accession>A0A6N8DKJ5</accession>
<name>A0A6N8DKJ5_RHOAC</name>
<dbReference type="RefSeq" id="WP_155445036.1">
    <property type="nucleotide sequence ID" value="NZ_JAOQNR010000003.1"/>
</dbReference>
<sequence length="108" mass="11656">MGETPLTGAQKQKRHREKVKARLAEADSLKAREKTSPGDIPGLTGFYRDLLRELGASPEEAEQIAGGAGFQDDIVALLRKRGKAALAALRRPRKPAGASLLERLQGAR</sequence>
<dbReference type="EMBL" id="WNKS01000003">
    <property type="protein sequence ID" value="MTV30376.1"/>
    <property type="molecule type" value="Genomic_DNA"/>
</dbReference>
<protein>
    <submittedName>
        <fullName evidence="1">Uncharacterized protein</fullName>
    </submittedName>
</protein>
<gene>
    <name evidence="1" type="ORF">GJ654_05140</name>
</gene>
<evidence type="ECO:0000313" key="1">
    <source>
        <dbReference type="EMBL" id="MTV30376.1"/>
    </source>
</evidence>
<dbReference type="AlphaFoldDB" id="A0A6N8DKJ5"/>
<evidence type="ECO:0000313" key="2">
    <source>
        <dbReference type="Proteomes" id="UP000439113"/>
    </source>
</evidence>